<reference evidence="11 12" key="1">
    <citation type="submission" date="2023-09" db="EMBL/GenBank/DDBJ databases">
        <title>Pangenome analysis of Batrachochytrium dendrobatidis and related Chytrids.</title>
        <authorList>
            <person name="Yacoub M.N."/>
            <person name="Stajich J.E."/>
            <person name="James T.Y."/>
        </authorList>
    </citation>
    <scope>NUCLEOTIDE SEQUENCE [LARGE SCALE GENOMIC DNA]</scope>
    <source>
        <strain evidence="11 12">JEL0888</strain>
    </source>
</reference>
<comment type="subcellular location">
    <subcellularLocation>
        <location evidence="1">Cytoplasm</location>
        <location evidence="1">Cytoskeleton</location>
        <location evidence="1">Microtubule organizing center</location>
        <location evidence="1">Centrosome</location>
    </subcellularLocation>
</comment>
<dbReference type="EMBL" id="JADGIZ020000023">
    <property type="protein sequence ID" value="KAL2915477.1"/>
    <property type="molecule type" value="Genomic_DNA"/>
</dbReference>
<feature type="region of interest" description="Disordered" evidence="10">
    <location>
        <begin position="244"/>
        <end position="278"/>
    </location>
</feature>
<accession>A0ABR4N7H6</accession>
<dbReference type="Proteomes" id="UP001527925">
    <property type="component" value="Unassembled WGS sequence"/>
</dbReference>
<evidence type="ECO:0000256" key="4">
    <source>
        <dbReference type="ARBA" id="ARBA00022490"/>
    </source>
</evidence>
<evidence type="ECO:0000256" key="1">
    <source>
        <dbReference type="ARBA" id="ARBA00004300"/>
    </source>
</evidence>
<dbReference type="PANTHER" id="PTHR14594">
    <property type="entry name" value="CENTROSOMAL PROTEIN OF 70 KDA"/>
    <property type="match status" value="1"/>
</dbReference>
<gene>
    <name evidence="11" type="primary">POL1_1</name>
    <name evidence="11" type="ORF">HK105_204878</name>
</gene>
<keyword evidence="7" id="KW-0206">Cytoskeleton</keyword>
<feature type="compositionally biased region" description="Low complexity" evidence="10">
    <location>
        <begin position="252"/>
        <end position="277"/>
    </location>
</feature>
<dbReference type="PANTHER" id="PTHR14594:SF1">
    <property type="entry name" value="CENTROSOMAL PROTEIN OF 70 KDA"/>
    <property type="match status" value="1"/>
</dbReference>
<keyword evidence="11" id="KW-0808">Transferase</keyword>
<sequence length="697" mass="76033">MLPDIPRLSSYTKSVQGALASAIATAPRPAGPARSDPPQPHGVAGISSTALNDSISPLADVSLRMVELGLPPVPQSLINSSPTADTGAAPPSLSPVTLRAPQADDLVKYLFKLAGEIAHRDRTIEAVKNRLIQTDAAASASREKLAAELDEARAEAESLRRQAEAAASQRQSDRREVDSLRFRLKELQAQQESAAQRDLRSLARFKQKYSQPYMQTAAADGSDAVMLEIIRAYELKIDTLQKQIDSQQPSGPASTTQSAQLQQQQQQKPSLQSSNSNELEAQLANTIKSLEDAKRQNEALKLELTNTSKNGWIHDAAREQMMSQMSTRDLIRRDKKLWRTKLAYIDTLSREQACELLKDICIKLSIRQITQIPLCVERIRVVMRLVGQMEAFIREVDTIVTAHTAGTSDARAPDAPHKLSHLVGVIRSWAENAADAADLKAFSNRVHNELQIQRREGVSPLLCLERLRLLVRASAQSKPQTAEQQAQSTDFFVQFCQLYKVETHKEALTAMNNMFILQQEVESGLDRLRQALGADVKVQPIRLLVNAAEVLEKMHAEAHKSREYALGDGLVTPSDGGASRARTHSNLAQQHKRADRAYGAGVEEQLGEYERGKGEPAADARAADRWSGLARAGVTQADAVPTLASAGVSRLSGVGRPTGRVGAVVGGLSMLLGKTVLEDDDNVLADTSIDRSVSHSE</sequence>
<keyword evidence="4" id="KW-0963">Cytoplasm</keyword>
<evidence type="ECO:0000256" key="3">
    <source>
        <dbReference type="ARBA" id="ARBA00018408"/>
    </source>
</evidence>
<feature type="coiled-coil region" evidence="9">
    <location>
        <begin position="142"/>
        <end position="197"/>
    </location>
</feature>
<evidence type="ECO:0000256" key="9">
    <source>
        <dbReference type="SAM" id="Coils"/>
    </source>
</evidence>
<evidence type="ECO:0000256" key="7">
    <source>
        <dbReference type="ARBA" id="ARBA00023212"/>
    </source>
</evidence>
<keyword evidence="11" id="KW-0548">Nucleotidyltransferase</keyword>
<evidence type="ECO:0000256" key="2">
    <source>
        <dbReference type="ARBA" id="ARBA00011832"/>
    </source>
</evidence>
<comment type="function">
    <text evidence="8">Plays a role in the organization of both preexisting and nascent microtubules in interphase cells. During mitosis, required for the organization and orientation of the mitotic spindle.</text>
</comment>
<feature type="region of interest" description="Disordered" evidence="10">
    <location>
        <begin position="22"/>
        <end position="48"/>
    </location>
</feature>
<evidence type="ECO:0000313" key="11">
    <source>
        <dbReference type="EMBL" id="KAL2915477.1"/>
    </source>
</evidence>
<keyword evidence="12" id="KW-1185">Reference proteome</keyword>
<evidence type="ECO:0000256" key="6">
    <source>
        <dbReference type="ARBA" id="ARBA00023054"/>
    </source>
</evidence>
<evidence type="ECO:0000256" key="5">
    <source>
        <dbReference type="ARBA" id="ARBA00022803"/>
    </source>
</evidence>
<comment type="caution">
    <text evidence="11">The sequence shown here is derived from an EMBL/GenBank/DDBJ whole genome shotgun (WGS) entry which is preliminary data.</text>
</comment>
<keyword evidence="6 9" id="KW-0175">Coiled coil</keyword>
<dbReference type="InterPro" id="IPR037692">
    <property type="entry name" value="CEP70"/>
</dbReference>
<evidence type="ECO:0000256" key="10">
    <source>
        <dbReference type="SAM" id="MobiDB-lite"/>
    </source>
</evidence>
<feature type="region of interest" description="Disordered" evidence="10">
    <location>
        <begin position="574"/>
        <end position="595"/>
    </location>
</feature>
<protein>
    <recommendedName>
        <fullName evidence="3">Centrosomal protein of 70 kDa</fullName>
    </recommendedName>
</protein>
<comment type="subunit">
    <text evidence="2">Directly interacts with tubulin-gamma; this interaction determines centrosomal localization.</text>
</comment>
<proteinExistence type="predicted"/>
<keyword evidence="11" id="KW-0239">DNA-directed DNA polymerase</keyword>
<dbReference type="GO" id="GO:0003887">
    <property type="term" value="F:DNA-directed DNA polymerase activity"/>
    <property type="evidence" value="ECO:0007669"/>
    <property type="project" value="UniProtKB-KW"/>
</dbReference>
<evidence type="ECO:0000256" key="8">
    <source>
        <dbReference type="ARBA" id="ARBA00025273"/>
    </source>
</evidence>
<organism evidence="11 12">
    <name type="scientific">Polyrhizophydium stewartii</name>
    <dbReference type="NCBI Taxonomy" id="2732419"/>
    <lineage>
        <taxon>Eukaryota</taxon>
        <taxon>Fungi</taxon>
        <taxon>Fungi incertae sedis</taxon>
        <taxon>Chytridiomycota</taxon>
        <taxon>Chytridiomycota incertae sedis</taxon>
        <taxon>Chytridiomycetes</taxon>
        <taxon>Rhizophydiales</taxon>
        <taxon>Rhizophydiales incertae sedis</taxon>
        <taxon>Polyrhizophydium</taxon>
    </lineage>
</organism>
<keyword evidence="5" id="KW-0802">TPR repeat</keyword>
<name>A0ABR4N7H6_9FUNG</name>
<evidence type="ECO:0000313" key="12">
    <source>
        <dbReference type="Proteomes" id="UP001527925"/>
    </source>
</evidence>